<dbReference type="Proteomes" id="UP000435138">
    <property type="component" value="Unassembled WGS sequence"/>
</dbReference>
<dbReference type="AlphaFoldDB" id="A0A6A8ABZ8"/>
<protein>
    <submittedName>
        <fullName evidence="1">Uncharacterized protein</fullName>
    </submittedName>
</protein>
<name>A0A6A8ABZ8_9HYPH</name>
<evidence type="ECO:0000313" key="1">
    <source>
        <dbReference type="EMBL" id="MQY47427.1"/>
    </source>
</evidence>
<dbReference type="RefSeq" id="WP_153354913.1">
    <property type="nucleotide sequence ID" value="NZ_JAYKOO010000007.1"/>
</dbReference>
<sequence length="66" mass="6890">MSNTAACKACSFYEDHIVNAGASAEDAGLCRFNPPVSQPDANARGLWPVVAANDWCGQFDEEGAAA</sequence>
<proteinExistence type="predicted"/>
<organism evidence="1 2">
    <name type="scientific">Endobacterium cereale</name>
    <dbReference type="NCBI Taxonomy" id="2663029"/>
    <lineage>
        <taxon>Bacteria</taxon>
        <taxon>Pseudomonadati</taxon>
        <taxon>Pseudomonadota</taxon>
        <taxon>Alphaproteobacteria</taxon>
        <taxon>Hyphomicrobiales</taxon>
        <taxon>Rhizobiaceae</taxon>
        <taxon>Endobacterium</taxon>
    </lineage>
</organism>
<comment type="caution">
    <text evidence="1">The sequence shown here is derived from an EMBL/GenBank/DDBJ whole genome shotgun (WGS) entry which is preliminary data.</text>
</comment>
<keyword evidence="2" id="KW-1185">Reference proteome</keyword>
<accession>A0A6A8ABZ8</accession>
<gene>
    <name evidence="1" type="ORF">GAO09_15440</name>
</gene>
<dbReference type="EMBL" id="WIXI01000045">
    <property type="protein sequence ID" value="MQY47427.1"/>
    <property type="molecule type" value="Genomic_DNA"/>
</dbReference>
<evidence type="ECO:0000313" key="2">
    <source>
        <dbReference type="Proteomes" id="UP000435138"/>
    </source>
</evidence>
<reference evidence="1 2" key="1">
    <citation type="submission" date="2019-11" db="EMBL/GenBank/DDBJ databases">
        <title>Genome analysis of Rhizobacterium cereale a novel genus and species isolated from maize roots in North Spain.</title>
        <authorList>
            <person name="Menendez E."/>
            <person name="Flores-Felix J.D."/>
            <person name="Ramirez-Bahena M.-H."/>
            <person name="Igual J.M."/>
            <person name="Garcia-Fraile P."/>
            <person name="Peix A."/>
            <person name="Velazquez E."/>
        </authorList>
    </citation>
    <scope>NUCLEOTIDE SEQUENCE [LARGE SCALE GENOMIC DNA]</scope>
    <source>
        <strain evidence="1 2">RZME27</strain>
    </source>
</reference>